<dbReference type="EMBL" id="CAEZXA010000093">
    <property type="protein sequence ID" value="CAB4679025.1"/>
    <property type="molecule type" value="Genomic_DNA"/>
</dbReference>
<dbReference type="AlphaFoldDB" id="A0A6J6N2E2"/>
<proteinExistence type="predicted"/>
<name>A0A6J6N2E2_9ZZZZ</name>
<dbReference type="Pfam" id="PF13673">
    <property type="entry name" value="Acetyltransf_10"/>
    <property type="match status" value="1"/>
</dbReference>
<dbReference type="InterPro" id="IPR016181">
    <property type="entry name" value="Acyl_CoA_acyltransferase"/>
</dbReference>
<sequence length="147" mass="15828">MTYEVSRVELADIMPLRVAVLRKGTPATDCNYPEDSYPDVVHFGIIHEGTAIATSTWFMKECPEVPNISAIQLKGMAVAEQLQGAGLGALLIDAGIALANEHQASVAWARARDSAMGFYERLGFVSTGDGFIDGPTAMPHHIVVRTL</sequence>
<gene>
    <name evidence="2" type="ORF">UFOPK2334_01040</name>
    <name evidence="3" type="ORF">UFOPK4293_00830</name>
</gene>
<dbReference type="InterPro" id="IPR000182">
    <property type="entry name" value="GNAT_dom"/>
</dbReference>
<dbReference type="EMBL" id="CAFBQH010000043">
    <property type="protein sequence ID" value="CAB5049617.1"/>
    <property type="molecule type" value="Genomic_DNA"/>
</dbReference>
<evidence type="ECO:0000313" key="2">
    <source>
        <dbReference type="EMBL" id="CAB4679025.1"/>
    </source>
</evidence>
<dbReference type="SUPFAM" id="SSF55729">
    <property type="entry name" value="Acyl-CoA N-acyltransferases (Nat)"/>
    <property type="match status" value="1"/>
</dbReference>
<protein>
    <submittedName>
        <fullName evidence="2">Unannotated protein</fullName>
    </submittedName>
</protein>
<reference evidence="2" key="1">
    <citation type="submission" date="2020-05" db="EMBL/GenBank/DDBJ databases">
        <authorList>
            <person name="Chiriac C."/>
            <person name="Salcher M."/>
            <person name="Ghai R."/>
            <person name="Kavagutti S V."/>
        </authorList>
    </citation>
    <scope>NUCLEOTIDE SEQUENCE</scope>
</reference>
<evidence type="ECO:0000313" key="3">
    <source>
        <dbReference type="EMBL" id="CAB5049617.1"/>
    </source>
</evidence>
<feature type="domain" description="N-acetyltransferase" evidence="1">
    <location>
        <begin position="1"/>
        <end position="147"/>
    </location>
</feature>
<dbReference type="PROSITE" id="PS51186">
    <property type="entry name" value="GNAT"/>
    <property type="match status" value="1"/>
</dbReference>
<dbReference type="GO" id="GO:0016747">
    <property type="term" value="F:acyltransferase activity, transferring groups other than amino-acyl groups"/>
    <property type="evidence" value="ECO:0007669"/>
    <property type="project" value="InterPro"/>
</dbReference>
<accession>A0A6J6N2E2</accession>
<evidence type="ECO:0000259" key="1">
    <source>
        <dbReference type="PROSITE" id="PS51186"/>
    </source>
</evidence>
<dbReference type="Gene3D" id="3.40.630.30">
    <property type="match status" value="1"/>
</dbReference>
<organism evidence="2">
    <name type="scientific">freshwater metagenome</name>
    <dbReference type="NCBI Taxonomy" id="449393"/>
    <lineage>
        <taxon>unclassified sequences</taxon>
        <taxon>metagenomes</taxon>
        <taxon>ecological metagenomes</taxon>
    </lineage>
</organism>